<dbReference type="PANTHER" id="PTHR13869">
    <property type="entry name" value="MYELIN P0 RELATED"/>
    <property type="match status" value="1"/>
</dbReference>
<dbReference type="InterPro" id="IPR007110">
    <property type="entry name" value="Ig-like_dom"/>
</dbReference>
<evidence type="ECO:0000313" key="13">
    <source>
        <dbReference type="Ensembl" id="ENSJHYP00000000186.1"/>
    </source>
</evidence>
<keyword evidence="8" id="KW-0325">Glycoprotein</keyword>
<dbReference type="Ensembl" id="ENSJHYT00000000268.1">
    <property type="protein sequence ID" value="ENSJHYP00000000186.1"/>
    <property type="gene ID" value="ENSJHYG00000000203.1"/>
</dbReference>
<keyword evidence="9" id="KW-0393">Immunoglobulin domain</keyword>
<accession>A0A8C5NI70</accession>
<evidence type="ECO:0000256" key="10">
    <source>
        <dbReference type="SAM" id="Phobius"/>
    </source>
</evidence>
<dbReference type="AlphaFoldDB" id="A0A8C5NI70"/>
<feature type="domain" description="Ig-like" evidence="12">
    <location>
        <begin position="16"/>
        <end position="128"/>
    </location>
</feature>
<keyword evidence="14" id="KW-1185">Reference proteome</keyword>
<feature type="transmembrane region" description="Helical" evidence="10">
    <location>
        <begin position="152"/>
        <end position="172"/>
    </location>
</feature>
<dbReference type="Gene3D" id="2.60.40.10">
    <property type="entry name" value="Immunoglobulins"/>
    <property type="match status" value="1"/>
</dbReference>
<dbReference type="PANTHER" id="PTHR13869:SF20">
    <property type="entry name" value="MYELIN PROTEIN ZERO-LIKE PROTEIN 3"/>
    <property type="match status" value="1"/>
</dbReference>
<keyword evidence="3 10" id="KW-0812">Transmembrane</keyword>
<evidence type="ECO:0000256" key="3">
    <source>
        <dbReference type="ARBA" id="ARBA00022692"/>
    </source>
</evidence>
<proteinExistence type="inferred from homology"/>
<dbReference type="InterPro" id="IPR000920">
    <property type="entry name" value="Myelin_P0-rel"/>
</dbReference>
<reference evidence="13" key="2">
    <citation type="submission" date="2025-09" db="UniProtKB">
        <authorList>
            <consortium name="Ensembl"/>
        </authorList>
    </citation>
    <scope>IDENTIFICATION</scope>
</reference>
<feature type="signal peptide" evidence="11">
    <location>
        <begin position="1"/>
        <end position="25"/>
    </location>
</feature>
<dbReference type="Pfam" id="PF07686">
    <property type="entry name" value="V-set"/>
    <property type="match status" value="1"/>
</dbReference>
<comment type="similarity">
    <text evidence="2">Belongs to the myelin P0 protein family.</text>
</comment>
<evidence type="ECO:0000256" key="2">
    <source>
        <dbReference type="ARBA" id="ARBA00007180"/>
    </source>
</evidence>
<keyword evidence="7" id="KW-1015">Disulfide bond</keyword>
<dbReference type="InterPro" id="IPR036179">
    <property type="entry name" value="Ig-like_dom_sf"/>
</dbReference>
<evidence type="ECO:0000256" key="5">
    <source>
        <dbReference type="ARBA" id="ARBA00022989"/>
    </source>
</evidence>
<evidence type="ECO:0000256" key="8">
    <source>
        <dbReference type="ARBA" id="ARBA00023180"/>
    </source>
</evidence>
<evidence type="ECO:0000313" key="14">
    <source>
        <dbReference type="Proteomes" id="UP000694408"/>
    </source>
</evidence>
<dbReference type="PRINTS" id="PR00213">
    <property type="entry name" value="MYELINP0"/>
</dbReference>
<organism evidence="13 14">
    <name type="scientific">Junco hyemalis</name>
    <name type="common">Dark-eyed junco</name>
    <dbReference type="NCBI Taxonomy" id="40217"/>
    <lineage>
        <taxon>Eukaryota</taxon>
        <taxon>Metazoa</taxon>
        <taxon>Chordata</taxon>
        <taxon>Craniata</taxon>
        <taxon>Vertebrata</taxon>
        <taxon>Euteleostomi</taxon>
        <taxon>Archelosauria</taxon>
        <taxon>Archosauria</taxon>
        <taxon>Dinosauria</taxon>
        <taxon>Saurischia</taxon>
        <taxon>Theropoda</taxon>
        <taxon>Coelurosauria</taxon>
        <taxon>Aves</taxon>
        <taxon>Neognathae</taxon>
        <taxon>Neoaves</taxon>
        <taxon>Telluraves</taxon>
        <taxon>Australaves</taxon>
        <taxon>Passeriformes</taxon>
        <taxon>Passerellidae</taxon>
        <taxon>Junco</taxon>
    </lineage>
</organism>
<evidence type="ECO:0000256" key="9">
    <source>
        <dbReference type="ARBA" id="ARBA00023319"/>
    </source>
</evidence>
<dbReference type="InterPro" id="IPR013106">
    <property type="entry name" value="Ig_V-set"/>
</dbReference>
<evidence type="ECO:0000256" key="1">
    <source>
        <dbReference type="ARBA" id="ARBA00004479"/>
    </source>
</evidence>
<keyword evidence="4 11" id="KW-0732">Signal</keyword>
<dbReference type="FunFam" id="2.60.40.10:FF:000193">
    <property type="entry name" value="Myelin protein zero-like 1 like"/>
    <property type="match status" value="1"/>
</dbReference>
<evidence type="ECO:0000259" key="12">
    <source>
        <dbReference type="PROSITE" id="PS50835"/>
    </source>
</evidence>
<name>A0A8C5NI70_JUNHY</name>
<feature type="chain" id="PRO_5034257926" evidence="11">
    <location>
        <begin position="26"/>
        <end position="234"/>
    </location>
</feature>
<dbReference type="PROSITE" id="PS50835">
    <property type="entry name" value="IG_LIKE"/>
    <property type="match status" value="1"/>
</dbReference>
<reference evidence="13" key="1">
    <citation type="submission" date="2025-08" db="UniProtKB">
        <authorList>
            <consortium name="Ensembl"/>
        </authorList>
    </citation>
    <scope>IDENTIFICATION</scope>
</reference>
<protein>
    <submittedName>
        <fullName evidence="13">Myelin protein zero like 3</fullName>
    </submittedName>
</protein>
<dbReference type="GO" id="GO:0005886">
    <property type="term" value="C:plasma membrane"/>
    <property type="evidence" value="ECO:0007669"/>
    <property type="project" value="TreeGrafter"/>
</dbReference>
<dbReference type="SUPFAM" id="SSF48726">
    <property type="entry name" value="Immunoglobulin"/>
    <property type="match status" value="1"/>
</dbReference>
<evidence type="ECO:0000256" key="11">
    <source>
        <dbReference type="SAM" id="SignalP"/>
    </source>
</evidence>
<sequence>QCWGGRGGSHCCALVPKFWLSVCNALSLEIKVNPKVRAFVGEQALLKCSFRSSSPITESLLVDWTYRPLAGGQMETIFHYRSVPHPTTAGRFKDRIIWVGNVANGDASIAIQSPELSDNGTFICSVKNPPDVYHNIPQTVLLVTERGKLSSAALLSILVFLPSALVVVLLLVRMGRKFRLLKEKGKYGYKKSSIEVSDEAGCGGKLKEWCLNCVVSENCCFYSGFANLGAPRRR</sequence>
<evidence type="ECO:0000256" key="7">
    <source>
        <dbReference type="ARBA" id="ARBA00023157"/>
    </source>
</evidence>
<dbReference type="OMA" id="WCLNCVD"/>
<keyword evidence="6 10" id="KW-0472">Membrane</keyword>
<keyword evidence="5 10" id="KW-1133">Transmembrane helix</keyword>
<evidence type="ECO:0000256" key="6">
    <source>
        <dbReference type="ARBA" id="ARBA00023136"/>
    </source>
</evidence>
<comment type="subcellular location">
    <subcellularLocation>
        <location evidence="1">Membrane</location>
        <topology evidence="1">Single-pass type I membrane protein</topology>
    </subcellularLocation>
</comment>
<evidence type="ECO:0000256" key="4">
    <source>
        <dbReference type="ARBA" id="ARBA00022729"/>
    </source>
</evidence>
<dbReference type="Proteomes" id="UP000694408">
    <property type="component" value="Unplaced"/>
</dbReference>
<dbReference type="InterPro" id="IPR013783">
    <property type="entry name" value="Ig-like_fold"/>
</dbReference>